<evidence type="ECO:0000313" key="4">
    <source>
        <dbReference type="Proteomes" id="UP000183190"/>
    </source>
</evidence>
<keyword evidence="1" id="KW-1133">Transmembrane helix</keyword>
<keyword evidence="1" id="KW-0812">Transmembrane</keyword>
<dbReference type="Pfam" id="PF12158">
    <property type="entry name" value="DUF3592"/>
    <property type="match status" value="1"/>
</dbReference>
<name>A0A1H6IGK7_RUMFL</name>
<dbReference type="EMBL" id="FNWV01000002">
    <property type="protein sequence ID" value="SEH47614.1"/>
    <property type="molecule type" value="Genomic_DNA"/>
</dbReference>
<keyword evidence="1" id="KW-0472">Membrane</keyword>
<dbReference type="AlphaFoldDB" id="A0A1H6IGK7"/>
<reference evidence="3 4" key="1">
    <citation type="submission" date="2016-10" db="EMBL/GenBank/DDBJ databases">
        <authorList>
            <person name="de Groot N.N."/>
        </authorList>
    </citation>
    <scope>NUCLEOTIDE SEQUENCE [LARGE SCALE GENOMIC DNA]</scope>
    <source>
        <strain evidence="3 4">YAD2003</strain>
    </source>
</reference>
<proteinExistence type="predicted"/>
<feature type="domain" description="DUF3592" evidence="2">
    <location>
        <begin position="105"/>
        <end position="170"/>
    </location>
</feature>
<feature type="transmembrane region" description="Helical" evidence="1">
    <location>
        <begin position="57"/>
        <end position="79"/>
    </location>
</feature>
<dbReference type="InterPro" id="IPR021994">
    <property type="entry name" value="DUF3592"/>
</dbReference>
<sequence>MKNYDNSDYENYNSEEYDSYSDSDHGNYDNSGYGQFNGNGQPITQLTDRQKKFASNAFGCIGALFTAPFLLAGIVFFILGAKEFFALNSAKKVCTYKVIGTVSEIQRWDDTHRKSSDDEPTNTYAPVFVYEYQGNKYREEGNYYSPSTGFTVGQSVDIYIDPLDPENVYIPSYKQKKSGSGMSMVIGAICIAVGLIIPISMKRKTKKALTTSIPDQYY</sequence>
<dbReference type="RefSeq" id="WP_074714685.1">
    <property type="nucleotide sequence ID" value="NZ_FNWV01000002.1"/>
</dbReference>
<gene>
    <name evidence="3" type="ORF">SAMN02910265_00908</name>
</gene>
<feature type="transmembrane region" description="Helical" evidence="1">
    <location>
        <begin position="181"/>
        <end position="199"/>
    </location>
</feature>
<evidence type="ECO:0000256" key="1">
    <source>
        <dbReference type="SAM" id="Phobius"/>
    </source>
</evidence>
<protein>
    <recommendedName>
        <fullName evidence="2">DUF3592 domain-containing protein</fullName>
    </recommendedName>
</protein>
<evidence type="ECO:0000313" key="3">
    <source>
        <dbReference type="EMBL" id="SEH47614.1"/>
    </source>
</evidence>
<organism evidence="3 4">
    <name type="scientific">Ruminococcus flavefaciens</name>
    <dbReference type="NCBI Taxonomy" id="1265"/>
    <lineage>
        <taxon>Bacteria</taxon>
        <taxon>Bacillati</taxon>
        <taxon>Bacillota</taxon>
        <taxon>Clostridia</taxon>
        <taxon>Eubacteriales</taxon>
        <taxon>Oscillospiraceae</taxon>
        <taxon>Ruminococcus</taxon>
    </lineage>
</organism>
<evidence type="ECO:0000259" key="2">
    <source>
        <dbReference type="Pfam" id="PF12158"/>
    </source>
</evidence>
<dbReference type="OrthoDB" id="1828951at2"/>
<dbReference type="Proteomes" id="UP000183190">
    <property type="component" value="Unassembled WGS sequence"/>
</dbReference>
<accession>A0A1H6IGK7</accession>